<feature type="transmembrane region" description="Helical" evidence="2">
    <location>
        <begin position="139"/>
        <end position="163"/>
    </location>
</feature>
<keyword evidence="4" id="KW-1185">Reference proteome</keyword>
<keyword evidence="2" id="KW-1133">Transmembrane helix</keyword>
<dbReference type="RefSeq" id="XP_064701853.1">
    <property type="nucleotide sequence ID" value="XM_064851948.1"/>
</dbReference>
<dbReference type="GeneID" id="89976565"/>
<dbReference type="Proteomes" id="UP001358417">
    <property type="component" value="Unassembled WGS sequence"/>
</dbReference>
<reference evidence="3 4" key="1">
    <citation type="submission" date="2023-08" db="EMBL/GenBank/DDBJ databases">
        <title>Black Yeasts Isolated from many extreme environments.</title>
        <authorList>
            <person name="Coleine C."/>
            <person name="Stajich J.E."/>
            <person name="Selbmann L."/>
        </authorList>
    </citation>
    <scope>NUCLEOTIDE SEQUENCE [LARGE SCALE GENOMIC DNA]</scope>
    <source>
        <strain evidence="3 4">CCFEE 5792</strain>
    </source>
</reference>
<keyword evidence="2" id="KW-0472">Membrane</keyword>
<evidence type="ECO:0000256" key="2">
    <source>
        <dbReference type="SAM" id="Phobius"/>
    </source>
</evidence>
<dbReference type="EMBL" id="JAVRRD010000031">
    <property type="protein sequence ID" value="KAK5046259.1"/>
    <property type="molecule type" value="Genomic_DNA"/>
</dbReference>
<sequence>MFSRPGRSIAIFAAFSFAVLAFVFVLLGITSNKWAQRDHYDSSVPEDWKHPNYTSYRSPFRICTATPTFKEYTDDQDVKHSILVSYAPSCNHYRPYGWGRTSCELPTTLNTTTNSSDTTALRNRGDARLCQQVHLAGDFAISGTVFISLGALLAIFMVILAAFQMMSSTKSPKAPVVDPSSCETRPKTVTDYPAQHPSEEPTQSGRTGPLKSAVSVVNLLTIVFLLIGAVLVLISQFYAVMGFIQSSPNNSDFASSAFGTGQAEDSNANGFHGPWYQGMGLSVYMTCAWAFAAATATMAARTWDIPDWTILE</sequence>
<organism evidence="3 4">
    <name type="scientific">Exophiala bonariae</name>
    <dbReference type="NCBI Taxonomy" id="1690606"/>
    <lineage>
        <taxon>Eukaryota</taxon>
        <taxon>Fungi</taxon>
        <taxon>Dikarya</taxon>
        <taxon>Ascomycota</taxon>
        <taxon>Pezizomycotina</taxon>
        <taxon>Eurotiomycetes</taxon>
        <taxon>Chaetothyriomycetidae</taxon>
        <taxon>Chaetothyriales</taxon>
        <taxon>Herpotrichiellaceae</taxon>
        <taxon>Exophiala</taxon>
    </lineage>
</organism>
<evidence type="ECO:0000313" key="3">
    <source>
        <dbReference type="EMBL" id="KAK5046259.1"/>
    </source>
</evidence>
<name>A0AAV9MY90_9EURO</name>
<accession>A0AAV9MY90</accession>
<proteinExistence type="predicted"/>
<feature type="transmembrane region" description="Helical" evidence="2">
    <location>
        <begin position="216"/>
        <end position="239"/>
    </location>
</feature>
<feature type="transmembrane region" description="Helical" evidence="2">
    <location>
        <begin position="281"/>
        <end position="300"/>
    </location>
</feature>
<comment type="caution">
    <text evidence="3">The sequence shown here is derived from an EMBL/GenBank/DDBJ whole genome shotgun (WGS) entry which is preliminary data.</text>
</comment>
<protein>
    <submittedName>
        <fullName evidence="3">Uncharacterized protein</fullName>
    </submittedName>
</protein>
<evidence type="ECO:0000256" key="1">
    <source>
        <dbReference type="SAM" id="MobiDB-lite"/>
    </source>
</evidence>
<feature type="transmembrane region" description="Helical" evidence="2">
    <location>
        <begin position="9"/>
        <end position="29"/>
    </location>
</feature>
<evidence type="ECO:0000313" key="4">
    <source>
        <dbReference type="Proteomes" id="UP001358417"/>
    </source>
</evidence>
<gene>
    <name evidence="3" type="ORF">LTR84_008402</name>
</gene>
<feature type="region of interest" description="Disordered" evidence="1">
    <location>
        <begin position="170"/>
        <end position="209"/>
    </location>
</feature>
<keyword evidence="2" id="KW-0812">Transmembrane</keyword>
<dbReference type="AlphaFoldDB" id="A0AAV9MY90"/>